<evidence type="ECO:0000313" key="2">
    <source>
        <dbReference type="EMBL" id="KAK5833024.1"/>
    </source>
</evidence>
<organism evidence="2 3">
    <name type="scientific">Gossypium arboreum</name>
    <name type="common">Tree cotton</name>
    <name type="synonym">Gossypium nanking</name>
    <dbReference type="NCBI Taxonomy" id="29729"/>
    <lineage>
        <taxon>Eukaryota</taxon>
        <taxon>Viridiplantae</taxon>
        <taxon>Streptophyta</taxon>
        <taxon>Embryophyta</taxon>
        <taxon>Tracheophyta</taxon>
        <taxon>Spermatophyta</taxon>
        <taxon>Magnoliopsida</taxon>
        <taxon>eudicotyledons</taxon>
        <taxon>Gunneridae</taxon>
        <taxon>Pentapetalae</taxon>
        <taxon>rosids</taxon>
        <taxon>malvids</taxon>
        <taxon>Malvales</taxon>
        <taxon>Malvaceae</taxon>
        <taxon>Malvoideae</taxon>
        <taxon>Gossypium</taxon>
    </lineage>
</organism>
<keyword evidence="3" id="KW-1185">Reference proteome</keyword>
<dbReference type="Proteomes" id="UP001358586">
    <property type="component" value="Chromosome 5"/>
</dbReference>
<feature type="transmembrane region" description="Helical" evidence="1">
    <location>
        <begin position="6"/>
        <end position="23"/>
    </location>
</feature>
<keyword evidence="1" id="KW-0812">Transmembrane</keyword>
<keyword evidence="1" id="KW-0472">Membrane</keyword>
<sequence>MRVSILSTFLVVVLVTVWNPALIKRHKRSRCSRRLWPRPTVTENLVDADGPKRYGPWMLIKRNPSEGKKHQQQEFRDGAYFRDSNKFEILMEENNQEIEAL</sequence>
<protein>
    <submittedName>
        <fullName evidence="2">Uncharacterized protein</fullName>
    </submittedName>
</protein>
<reference evidence="2 3" key="1">
    <citation type="submission" date="2023-03" db="EMBL/GenBank/DDBJ databases">
        <title>WGS of Gossypium arboreum.</title>
        <authorList>
            <person name="Yu D."/>
        </authorList>
    </citation>
    <scope>NUCLEOTIDE SEQUENCE [LARGE SCALE GENOMIC DNA]</scope>
    <source>
        <tissue evidence="2">Leaf</tissue>
    </source>
</reference>
<name>A0ABR0Q1J7_GOSAR</name>
<proteinExistence type="predicted"/>
<evidence type="ECO:0000256" key="1">
    <source>
        <dbReference type="SAM" id="Phobius"/>
    </source>
</evidence>
<comment type="caution">
    <text evidence="2">The sequence shown here is derived from an EMBL/GenBank/DDBJ whole genome shotgun (WGS) entry which is preliminary data.</text>
</comment>
<evidence type="ECO:0000313" key="3">
    <source>
        <dbReference type="Proteomes" id="UP001358586"/>
    </source>
</evidence>
<accession>A0ABR0Q1J7</accession>
<keyword evidence="1" id="KW-1133">Transmembrane helix</keyword>
<dbReference type="EMBL" id="JARKNE010000005">
    <property type="protein sequence ID" value="KAK5833024.1"/>
    <property type="molecule type" value="Genomic_DNA"/>
</dbReference>
<gene>
    <name evidence="2" type="ORF">PVK06_016834</name>
</gene>